<dbReference type="SUPFAM" id="SSF46785">
    <property type="entry name" value="Winged helix' DNA-binding domain"/>
    <property type="match status" value="1"/>
</dbReference>
<dbReference type="RefSeq" id="WP_311668937.1">
    <property type="nucleotide sequence ID" value="NZ_JAVREO010000013.1"/>
</dbReference>
<dbReference type="GO" id="GO:0008483">
    <property type="term" value="F:transaminase activity"/>
    <property type="evidence" value="ECO:0007669"/>
    <property type="project" value="UniProtKB-KW"/>
</dbReference>
<sequence length="449" mass="46635">MAPDRLQPLTRAVLTAVEERLDHGTARGLAHAVRHAVRDGVLRPGTRLPPIRQVATELALSPTTVSAAWSLLGAAGTIRTNGRGGTVVTAGSEPGPVRYRRALAGPAAPRLDLSTGVPDPRLLPDLSRALARARAGGGLGYLHEPVLPELRAALRADWPCPHDEIMVTDGAMDALDQVVRVLLRPGDRVVVEDPCFPPLADLLEAAGARLVGVPLDPAGLCPTALADALRAPTAALFLQPRAQNPTGISMTERRATELTRLVGASGALVVEDDAAGAVATAPALSLARWLPERTVHIRSFAKSHGPDLRLAAMSAPAALTRDLLARRQLGQGWSSRLLQGILADLLTDPVAIAEVAAARAVYARRRGALLAALRAAGVPLAAGETDGVNLWLPVRDEAEALARLAAEGVVAAAGAPFHLRPDATPHLRITTGALDHPAAVAPLLATAAA</sequence>
<dbReference type="InterPro" id="IPR015424">
    <property type="entry name" value="PyrdxlP-dep_Trfase"/>
</dbReference>
<dbReference type="Gene3D" id="3.40.640.10">
    <property type="entry name" value="Type I PLP-dependent aspartate aminotransferase-like (Major domain)"/>
    <property type="match status" value="1"/>
</dbReference>
<keyword evidence="4" id="KW-0238">DNA-binding</keyword>
<dbReference type="Gene3D" id="1.10.10.10">
    <property type="entry name" value="Winged helix-like DNA-binding domain superfamily/Winged helix DNA-binding domain"/>
    <property type="match status" value="1"/>
</dbReference>
<keyword evidence="2" id="KW-0663">Pyridoxal phosphate</keyword>
<dbReference type="InterPro" id="IPR036390">
    <property type="entry name" value="WH_DNA-bd_sf"/>
</dbReference>
<protein>
    <submittedName>
        <fullName evidence="7">PLP-dependent aminotransferase family protein</fullName>
    </submittedName>
</protein>
<evidence type="ECO:0000256" key="4">
    <source>
        <dbReference type="ARBA" id="ARBA00023125"/>
    </source>
</evidence>
<name>A0ABU2JWE2_9ACTN</name>
<evidence type="ECO:0000256" key="2">
    <source>
        <dbReference type="ARBA" id="ARBA00022898"/>
    </source>
</evidence>
<proteinExistence type="inferred from homology"/>
<accession>A0ABU2JWE2</accession>
<dbReference type="InterPro" id="IPR036388">
    <property type="entry name" value="WH-like_DNA-bd_sf"/>
</dbReference>
<keyword evidence="7" id="KW-0808">Transferase</keyword>
<dbReference type="InterPro" id="IPR051446">
    <property type="entry name" value="HTH_trans_reg/aminotransferase"/>
</dbReference>
<comment type="similarity">
    <text evidence="1">In the C-terminal section; belongs to the class-I pyridoxal-phosphate-dependent aminotransferase family.</text>
</comment>
<dbReference type="Pfam" id="PF00392">
    <property type="entry name" value="GntR"/>
    <property type="match status" value="1"/>
</dbReference>
<reference evidence="8" key="1">
    <citation type="submission" date="2023-07" db="EMBL/GenBank/DDBJ databases">
        <title>30 novel species of actinomycetes from the DSMZ collection.</title>
        <authorList>
            <person name="Nouioui I."/>
        </authorList>
    </citation>
    <scope>NUCLEOTIDE SEQUENCE [LARGE SCALE GENOMIC DNA]</scope>
    <source>
        <strain evidence="8">DSM 44915</strain>
    </source>
</reference>
<keyword evidence="5" id="KW-0804">Transcription</keyword>
<dbReference type="InterPro" id="IPR004839">
    <property type="entry name" value="Aminotransferase_I/II_large"/>
</dbReference>
<gene>
    <name evidence="7" type="ORF">RM844_21405</name>
</gene>
<dbReference type="Pfam" id="PF00155">
    <property type="entry name" value="Aminotran_1_2"/>
    <property type="match status" value="1"/>
</dbReference>
<keyword evidence="3" id="KW-0805">Transcription regulation</keyword>
<dbReference type="PANTHER" id="PTHR46577:SF2">
    <property type="entry name" value="TRANSCRIPTIONAL REGULATORY PROTEIN"/>
    <property type="match status" value="1"/>
</dbReference>
<dbReference type="SUPFAM" id="SSF53383">
    <property type="entry name" value="PLP-dependent transferases"/>
    <property type="match status" value="1"/>
</dbReference>
<comment type="caution">
    <text evidence="7">The sequence shown here is derived from an EMBL/GenBank/DDBJ whole genome shotgun (WGS) entry which is preliminary data.</text>
</comment>
<evidence type="ECO:0000313" key="7">
    <source>
        <dbReference type="EMBL" id="MDT0268849.1"/>
    </source>
</evidence>
<dbReference type="CDD" id="cd00609">
    <property type="entry name" value="AAT_like"/>
    <property type="match status" value="1"/>
</dbReference>
<organism evidence="7 8">
    <name type="scientific">Streptomyces chisholmiae</name>
    <dbReference type="NCBI Taxonomy" id="3075540"/>
    <lineage>
        <taxon>Bacteria</taxon>
        <taxon>Bacillati</taxon>
        <taxon>Actinomycetota</taxon>
        <taxon>Actinomycetes</taxon>
        <taxon>Kitasatosporales</taxon>
        <taxon>Streptomycetaceae</taxon>
        <taxon>Streptomyces</taxon>
    </lineage>
</organism>
<dbReference type="Proteomes" id="UP001183410">
    <property type="component" value="Unassembled WGS sequence"/>
</dbReference>
<dbReference type="PANTHER" id="PTHR46577">
    <property type="entry name" value="HTH-TYPE TRANSCRIPTIONAL REGULATORY PROTEIN GABR"/>
    <property type="match status" value="1"/>
</dbReference>
<dbReference type="PROSITE" id="PS50949">
    <property type="entry name" value="HTH_GNTR"/>
    <property type="match status" value="1"/>
</dbReference>
<evidence type="ECO:0000256" key="1">
    <source>
        <dbReference type="ARBA" id="ARBA00005384"/>
    </source>
</evidence>
<dbReference type="InterPro" id="IPR015421">
    <property type="entry name" value="PyrdxlP-dep_Trfase_major"/>
</dbReference>
<evidence type="ECO:0000313" key="8">
    <source>
        <dbReference type="Proteomes" id="UP001183410"/>
    </source>
</evidence>
<evidence type="ECO:0000256" key="3">
    <source>
        <dbReference type="ARBA" id="ARBA00023015"/>
    </source>
</evidence>
<feature type="domain" description="HTH gntR-type" evidence="6">
    <location>
        <begin position="23"/>
        <end position="91"/>
    </location>
</feature>
<keyword evidence="7" id="KW-0032">Aminotransferase</keyword>
<dbReference type="InterPro" id="IPR000524">
    <property type="entry name" value="Tscrpt_reg_HTH_GntR"/>
</dbReference>
<dbReference type="EMBL" id="JAVREO010000013">
    <property type="protein sequence ID" value="MDT0268849.1"/>
    <property type="molecule type" value="Genomic_DNA"/>
</dbReference>
<dbReference type="SMART" id="SM00345">
    <property type="entry name" value="HTH_GNTR"/>
    <property type="match status" value="1"/>
</dbReference>
<evidence type="ECO:0000256" key="5">
    <source>
        <dbReference type="ARBA" id="ARBA00023163"/>
    </source>
</evidence>
<evidence type="ECO:0000259" key="6">
    <source>
        <dbReference type="PROSITE" id="PS50949"/>
    </source>
</evidence>
<keyword evidence="8" id="KW-1185">Reference proteome</keyword>